<dbReference type="Proteomes" id="UP000298722">
    <property type="component" value="Chromosome"/>
</dbReference>
<dbReference type="AlphaFoldDB" id="Q5V4D9"/>
<accession>Q5V4D9</accession>
<evidence type="ECO:0000313" key="6">
    <source>
        <dbReference type="Proteomes" id="UP000298722"/>
    </source>
</evidence>
<evidence type="ECO:0000256" key="2">
    <source>
        <dbReference type="SAM" id="Phobius"/>
    </source>
</evidence>
<keyword evidence="2" id="KW-0472">Membrane</keyword>
<dbReference type="PaxDb" id="272569-rrnAC0602"/>
<feature type="region of interest" description="Disordered" evidence="1">
    <location>
        <begin position="1"/>
        <end position="51"/>
    </location>
</feature>
<feature type="transmembrane region" description="Helical" evidence="2">
    <location>
        <begin position="63"/>
        <end position="83"/>
    </location>
</feature>
<gene>
    <name evidence="3" type="ordered locus">rrnAC0602</name>
    <name evidence="4" type="ORF">E6P14_05820</name>
</gene>
<dbReference type="KEGG" id="hma:rrnAC0602"/>
<dbReference type="EMBL" id="AY596297">
    <property type="protein sequence ID" value="AAV45613.1"/>
    <property type="molecule type" value="Genomic_DNA"/>
</dbReference>
<organism evidence="3 5">
    <name type="scientific">Haloarcula marismortui (strain ATCC 43049 / DSM 3752 / JCM 8966 / VKM B-1809)</name>
    <name type="common">Halobacterium marismortui</name>
    <dbReference type="NCBI Taxonomy" id="272569"/>
    <lineage>
        <taxon>Archaea</taxon>
        <taxon>Methanobacteriati</taxon>
        <taxon>Methanobacteriota</taxon>
        <taxon>Stenosarchaea group</taxon>
        <taxon>Halobacteria</taxon>
        <taxon>Halobacteriales</taxon>
        <taxon>Haloarculaceae</taxon>
        <taxon>Haloarcula</taxon>
    </lineage>
</organism>
<reference evidence="4 6" key="2">
    <citation type="submission" date="2019-04" db="EMBL/GenBank/DDBJ databases">
        <title>Methylomes of two halophilic Archaea, Haloarcula marismortui and Haloferax mediterranei.</title>
        <authorList>
            <person name="DasSarma S."/>
            <person name="DasSarma P."/>
            <person name="DasSarma S."/>
            <person name="Fomenkov A."/>
            <person name="Vincze T."/>
            <person name="Anton B.P."/>
            <person name="Roberts R.J."/>
        </authorList>
    </citation>
    <scope>NUCLEOTIDE SEQUENCE [LARGE SCALE GENOMIC DNA]</scope>
    <source>
        <strain evidence="4 6">ATCC 43049</strain>
    </source>
</reference>
<reference evidence="3 5" key="1">
    <citation type="journal article" date="2004" name="Genome Res.">
        <title>Genome sequence of Haloarcula marismortui: a halophilic archaeon from the Dead Sea.</title>
        <authorList>
            <person name="Baliga N.S."/>
            <person name="Bonneau R."/>
            <person name="Facciotti M.T."/>
            <person name="Pan M."/>
            <person name="Glusman G."/>
            <person name="Deutsch E.W."/>
            <person name="Shannon P."/>
            <person name="Chiu Y."/>
            <person name="Weng R.S."/>
            <person name="Gan R.R."/>
            <person name="Hung P."/>
            <person name="Date S.V."/>
            <person name="Marcotte E."/>
            <person name="Hood L."/>
            <person name="Ng W.V."/>
        </authorList>
    </citation>
    <scope>NUCLEOTIDE SEQUENCE [LARGE SCALE GENOMIC DNA]</scope>
    <source>
        <strain evidence="3">ATCC 43049</strain>
        <strain evidence="5">ATCC 43049 / DSM 3752 / JCM 8966 / VKM B-1809</strain>
    </source>
</reference>
<dbReference type="STRING" id="272569.rrnAC0602"/>
<name>Q5V4D9_HALMA</name>
<proteinExistence type="predicted"/>
<keyword evidence="2" id="KW-0812">Transmembrane</keyword>
<keyword evidence="5" id="KW-1185">Reference proteome</keyword>
<feature type="compositionally biased region" description="Polar residues" evidence="1">
    <location>
        <begin position="40"/>
        <end position="51"/>
    </location>
</feature>
<evidence type="ECO:0000313" key="4">
    <source>
        <dbReference type="EMBL" id="QCP90398.1"/>
    </source>
</evidence>
<sequence length="87" mass="9252">MFSADYTPVWEEGASATESGDFEDSVTFTTTDADPDEVAGSNSETNGPLTATVEQSGWTTDDVMMALSALNVLMFAILLYLSVQEGT</sequence>
<protein>
    <submittedName>
        <fullName evidence="3">Uncharacterized protein</fullName>
    </submittedName>
</protein>
<dbReference type="HOGENOM" id="CLU_2475889_0_0_2"/>
<evidence type="ECO:0000256" key="1">
    <source>
        <dbReference type="SAM" id="MobiDB-lite"/>
    </source>
</evidence>
<keyword evidence="2" id="KW-1133">Transmembrane helix</keyword>
<dbReference type="PATRIC" id="fig|272569.17.peg.1359"/>
<dbReference type="Proteomes" id="UP000001169">
    <property type="component" value="Chromosome I"/>
</dbReference>
<evidence type="ECO:0000313" key="5">
    <source>
        <dbReference type="Proteomes" id="UP000001169"/>
    </source>
</evidence>
<dbReference type="EnsemblBacteria" id="AAV45613">
    <property type="protein sequence ID" value="AAV45613"/>
    <property type="gene ID" value="rrnAC0602"/>
</dbReference>
<dbReference type="GeneID" id="40151653"/>
<dbReference type="EMBL" id="CP039138">
    <property type="protein sequence ID" value="QCP90398.1"/>
    <property type="molecule type" value="Genomic_DNA"/>
</dbReference>
<dbReference type="RefSeq" id="WP_011223121.1">
    <property type="nucleotide sequence ID" value="NC_006396.1"/>
</dbReference>
<evidence type="ECO:0000313" key="3">
    <source>
        <dbReference type="EMBL" id="AAV45613.1"/>
    </source>
</evidence>